<feature type="transmembrane region" description="Helical" evidence="1">
    <location>
        <begin position="39"/>
        <end position="62"/>
    </location>
</feature>
<accession>A0A7W3VVF6</accession>
<comment type="caution">
    <text evidence="2">The sequence shown here is derived from an EMBL/GenBank/DDBJ whole genome shotgun (WGS) entry which is preliminary data.</text>
</comment>
<dbReference type="EMBL" id="JACGZW010000003">
    <property type="protein sequence ID" value="MBB1153532.1"/>
    <property type="molecule type" value="Genomic_DNA"/>
</dbReference>
<name>A0A7W3VVF6_9PSEU</name>
<sequence>MTDPRNPAIAAAERLQESVVDLKEEIRGLRSYGERNRHLIVGLAVSLVLDVLLTIGVIIAAVTANHAGDLAAANRQNQLDTCTSTNQTRQASRNLWNYVLDQAAKDAEGQTPERRRQIAEFRTYMQSAYADRDCSKIGR</sequence>
<gene>
    <name evidence="2" type="ORF">H4281_10365</name>
</gene>
<evidence type="ECO:0000313" key="2">
    <source>
        <dbReference type="EMBL" id="MBB1153532.1"/>
    </source>
</evidence>
<keyword evidence="1" id="KW-0472">Membrane</keyword>
<evidence type="ECO:0000313" key="3">
    <source>
        <dbReference type="Proteomes" id="UP000526734"/>
    </source>
</evidence>
<keyword evidence="1" id="KW-0812">Transmembrane</keyword>
<evidence type="ECO:0000256" key="1">
    <source>
        <dbReference type="SAM" id="Phobius"/>
    </source>
</evidence>
<dbReference type="RefSeq" id="WP_182890653.1">
    <property type="nucleotide sequence ID" value="NZ_JACGZW010000003.1"/>
</dbReference>
<keyword evidence="3" id="KW-1185">Reference proteome</keyword>
<dbReference type="AlphaFoldDB" id="A0A7W3VVF6"/>
<reference evidence="2 3" key="1">
    <citation type="submission" date="2020-08" db="EMBL/GenBank/DDBJ databases">
        <title>Amycolatopsis sp. nov. DR6-1 isolated from Dendrobium heterocarpum.</title>
        <authorList>
            <person name="Tedsree N."/>
            <person name="Kuncharoen N."/>
            <person name="Likhitwitayawuid K."/>
            <person name="Tanasupawat S."/>
        </authorList>
    </citation>
    <scope>NUCLEOTIDE SEQUENCE [LARGE SCALE GENOMIC DNA]</scope>
    <source>
        <strain evidence="2 3">DR6-1</strain>
    </source>
</reference>
<protein>
    <submittedName>
        <fullName evidence="2">Uncharacterized protein</fullName>
    </submittedName>
</protein>
<proteinExistence type="predicted"/>
<organism evidence="2 3">
    <name type="scientific">Amycolatopsis dendrobii</name>
    <dbReference type="NCBI Taxonomy" id="2760662"/>
    <lineage>
        <taxon>Bacteria</taxon>
        <taxon>Bacillati</taxon>
        <taxon>Actinomycetota</taxon>
        <taxon>Actinomycetes</taxon>
        <taxon>Pseudonocardiales</taxon>
        <taxon>Pseudonocardiaceae</taxon>
        <taxon>Amycolatopsis</taxon>
    </lineage>
</organism>
<dbReference type="Proteomes" id="UP000526734">
    <property type="component" value="Unassembled WGS sequence"/>
</dbReference>
<keyword evidence="1" id="KW-1133">Transmembrane helix</keyword>